<sequence length="171" mass="17784">MTDRWRDLEDDGRRTAETIFSALDVARGLTDCRAPSRPSVSAIWSALATGRALPGGIVPDADLDALLADAASVAFPRQAAAATPQDGIDRHADGARLRVVPSLGAPGQSYLAISFDDPTATASRLIAVGDGAEPLVFALPPPVDGMVQILVDNSDPILVALADADARLYLV</sequence>
<proteinExistence type="predicted"/>
<evidence type="ECO:0000313" key="1">
    <source>
        <dbReference type="EMBL" id="SDF86882.1"/>
    </source>
</evidence>
<gene>
    <name evidence="1" type="ORF">SAMN05660686_02623</name>
</gene>
<dbReference type="AlphaFoldDB" id="A0A8G2BKD3"/>
<accession>A0A8G2BKD3</accession>
<dbReference type="Proteomes" id="UP000198615">
    <property type="component" value="Unassembled WGS sequence"/>
</dbReference>
<comment type="caution">
    <text evidence="1">The sequence shown here is derived from an EMBL/GenBank/DDBJ whole genome shotgun (WGS) entry which is preliminary data.</text>
</comment>
<keyword evidence="2" id="KW-1185">Reference proteome</keyword>
<evidence type="ECO:0000313" key="2">
    <source>
        <dbReference type="Proteomes" id="UP000198615"/>
    </source>
</evidence>
<dbReference type="RefSeq" id="WP_093150883.1">
    <property type="nucleotide sequence ID" value="NZ_FNBW01000007.1"/>
</dbReference>
<name>A0A8G2BKD3_9PROT</name>
<reference evidence="1 2" key="1">
    <citation type="submission" date="2016-10" db="EMBL/GenBank/DDBJ databases">
        <authorList>
            <person name="Varghese N."/>
            <person name="Submissions S."/>
        </authorList>
    </citation>
    <scope>NUCLEOTIDE SEQUENCE [LARGE SCALE GENOMIC DNA]</scope>
    <source>
        <strain evidence="1 2">DSM 18839</strain>
    </source>
</reference>
<organism evidence="1 2">
    <name type="scientific">Thalassobaculum litoreum DSM 18839</name>
    <dbReference type="NCBI Taxonomy" id="1123362"/>
    <lineage>
        <taxon>Bacteria</taxon>
        <taxon>Pseudomonadati</taxon>
        <taxon>Pseudomonadota</taxon>
        <taxon>Alphaproteobacteria</taxon>
        <taxon>Rhodospirillales</taxon>
        <taxon>Thalassobaculaceae</taxon>
        <taxon>Thalassobaculum</taxon>
    </lineage>
</organism>
<dbReference type="EMBL" id="FNBW01000007">
    <property type="protein sequence ID" value="SDF86882.1"/>
    <property type="molecule type" value="Genomic_DNA"/>
</dbReference>
<protein>
    <submittedName>
        <fullName evidence="1">Uncharacterized protein</fullName>
    </submittedName>
</protein>